<evidence type="ECO:0000313" key="15">
    <source>
        <dbReference type="Proteomes" id="UP001597191"/>
    </source>
</evidence>
<keyword evidence="5 13" id="KW-0812">Transmembrane</keyword>
<evidence type="ECO:0000256" key="13">
    <source>
        <dbReference type="SAM" id="Phobius"/>
    </source>
</evidence>
<evidence type="ECO:0000256" key="7">
    <source>
        <dbReference type="ARBA" id="ARBA00022958"/>
    </source>
</evidence>
<dbReference type="PANTHER" id="PTHR31462:SF5">
    <property type="entry name" value="ENDOSOMAL_LYSOSOMAL PROTON CHANNEL TMEM175"/>
    <property type="match status" value="1"/>
</dbReference>
<protein>
    <submittedName>
        <fullName evidence="14">TMEM175 family protein</fullName>
    </submittedName>
</protein>
<keyword evidence="3" id="KW-0813">Transport</keyword>
<keyword evidence="6" id="KW-0631">Potassium channel</keyword>
<evidence type="ECO:0000256" key="4">
    <source>
        <dbReference type="ARBA" id="ARBA00022538"/>
    </source>
</evidence>
<reference evidence="15" key="1">
    <citation type="journal article" date="2019" name="Int. J. Syst. Evol. Microbiol.">
        <title>The Global Catalogue of Microorganisms (GCM) 10K type strain sequencing project: providing services to taxonomists for standard genome sequencing and annotation.</title>
        <authorList>
            <consortium name="The Broad Institute Genomics Platform"/>
            <consortium name="The Broad Institute Genome Sequencing Center for Infectious Disease"/>
            <person name="Wu L."/>
            <person name="Ma J."/>
        </authorList>
    </citation>
    <scope>NUCLEOTIDE SEQUENCE [LARGE SCALE GENOMIC DNA]</scope>
    <source>
        <strain evidence="15">CCM 8937</strain>
    </source>
</reference>
<dbReference type="Proteomes" id="UP001597191">
    <property type="component" value="Unassembled WGS sequence"/>
</dbReference>
<feature type="transmembrane region" description="Helical" evidence="13">
    <location>
        <begin position="45"/>
        <end position="63"/>
    </location>
</feature>
<comment type="subcellular location">
    <subcellularLocation>
        <location evidence="1">Membrane</location>
        <topology evidence="1">Multi-pass membrane protein</topology>
    </subcellularLocation>
</comment>
<evidence type="ECO:0000256" key="10">
    <source>
        <dbReference type="ARBA" id="ARBA00023136"/>
    </source>
</evidence>
<evidence type="ECO:0000256" key="12">
    <source>
        <dbReference type="ARBA" id="ARBA00034430"/>
    </source>
</evidence>
<sequence>MKTERLQAFSDGIFAILITILVLEFKLPNYPKDHLQQTVMQQGPLFFSYCLTYVYIGILWLFHHDLFSQIKHTSVALNIMNLVGLFGVTLMNYVMTLMAASIQSGSTADMRFAFASYDLLALLISASYLWFYTYLWHHHELMKADCTLIKHKLQTIAKYPTISMCLYALAFILNFVNVYLGLVLLVAGIIFHGFSYWKTARVQTH</sequence>
<evidence type="ECO:0000256" key="6">
    <source>
        <dbReference type="ARBA" id="ARBA00022826"/>
    </source>
</evidence>
<dbReference type="Pfam" id="PF06736">
    <property type="entry name" value="TMEM175"/>
    <property type="match status" value="1"/>
</dbReference>
<dbReference type="InterPro" id="IPR010617">
    <property type="entry name" value="TMEM175-like"/>
</dbReference>
<feature type="transmembrane region" description="Helical" evidence="13">
    <location>
        <begin position="179"/>
        <end position="197"/>
    </location>
</feature>
<keyword evidence="11" id="KW-0407">Ion channel</keyword>
<organism evidence="14 15">
    <name type="scientific">Lapidilactobacillus gannanensis</name>
    <dbReference type="NCBI Taxonomy" id="2486002"/>
    <lineage>
        <taxon>Bacteria</taxon>
        <taxon>Bacillati</taxon>
        <taxon>Bacillota</taxon>
        <taxon>Bacilli</taxon>
        <taxon>Lactobacillales</taxon>
        <taxon>Lactobacillaceae</taxon>
        <taxon>Lapidilactobacillus</taxon>
    </lineage>
</organism>
<keyword evidence="8 13" id="KW-1133">Transmembrane helix</keyword>
<keyword evidence="4" id="KW-0633">Potassium transport</keyword>
<evidence type="ECO:0000256" key="11">
    <source>
        <dbReference type="ARBA" id="ARBA00023303"/>
    </source>
</evidence>
<dbReference type="RefSeq" id="WP_125650799.1">
    <property type="nucleotide sequence ID" value="NZ_JBHTOH010000080.1"/>
</dbReference>
<evidence type="ECO:0000313" key="14">
    <source>
        <dbReference type="EMBL" id="MFD1411543.1"/>
    </source>
</evidence>
<comment type="catalytic activity">
    <reaction evidence="12">
        <text>K(+)(in) = K(+)(out)</text>
        <dbReference type="Rhea" id="RHEA:29463"/>
        <dbReference type="ChEBI" id="CHEBI:29103"/>
    </reaction>
</comment>
<keyword evidence="15" id="KW-1185">Reference proteome</keyword>
<keyword evidence="7" id="KW-0630">Potassium</keyword>
<evidence type="ECO:0000256" key="2">
    <source>
        <dbReference type="ARBA" id="ARBA00006920"/>
    </source>
</evidence>
<accession>A0ABW4BQR5</accession>
<evidence type="ECO:0000256" key="9">
    <source>
        <dbReference type="ARBA" id="ARBA00023065"/>
    </source>
</evidence>
<feature type="transmembrane region" description="Helical" evidence="13">
    <location>
        <begin position="75"/>
        <end position="94"/>
    </location>
</feature>
<gene>
    <name evidence="14" type="ORF">ACFQ4R_08100</name>
</gene>
<comment type="caution">
    <text evidence="14">The sequence shown here is derived from an EMBL/GenBank/DDBJ whole genome shotgun (WGS) entry which is preliminary data.</text>
</comment>
<proteinExistence type="inferred from homology"/>
<dbReference type="PANTHER" id="PTHR31462">
    <property type="entry name" value="ENDOSOMAL/LYSOSOMAL POTASSIUM CHANNEL TMEM175"/>
    <property type="match status" value="1"/>
</dbReference>
<keyword evidence="10 13" id="KW-0472">Membrane</keyword>
<keyword evidence="9" id="KW-0406">Ion transport</keyword>
<dbReference type="EMBL" id="JBHTOH010000080">
    <property type="protein sequence ID" value="MFD1411543.1"/>
    <property type="molecule type" value="Genomic_DNA"/>
</dbReference>
<evidence type="ECO:0000256" key="5">
    <source>
        <dbReference type="ARBA" id="ARBA00022692"/>
    </source>
</evidence>
<feature type="transmembrane region" description="Helical" evidence="13">
    <location>
        <begin position="114"/>
        <end position="135"/>
    </location>
</feature>
<name>A0ABW4BQR5_9LACO</name>
<comment type="similarity">
    <text evidence="2">Belongs to the TMEM175 family.</text>
</comment>
<evidence type="ECO:0000256" key="1">
    <source>
        <dbReference type="ARBA" id="ARBA00004141"/>
    </source>
</evidence>
<evidence type="ECO:0000256" key="8">
    <source>
        <dbReference type="ARBA" id="ARBA00022989"/>
    </source>
</evidence>
<feature type="transmembrane region" description="Helical" evidence="13">
    <location>
        <begin position="7"/>
        <end position="25"/>
    </location>
</feature>
<evidence type="ECO:0000256" key="3">
    <source>
        <dbReference type="ARBA" id="ARBA00022448"/>
    </source>
</evidence>